<comment type="subcellular location">
    <subcellularLocation>
        <location evidence="1">Cell membrane</location>
        <topology evidence="1">Multi-pass membrane protein</topology>
    </subcellularLocation>
</comment>
<protein>
    <submittedName>
        <fullName evidence="7">Membrane protein, putative</fullName>
    </submittedName>
</protein>
<evidence type="ECO:0000256" key="2">
    <source>
        <dbReference type="ARBA" id="ARBA00022475"/>
    </source>
</evidence>
<keyword evidence="5 6" id="KW-0472">Membrane</keyword>
<evidence type="ECO:0000256" key="5">
    <source>
        <dbReference type="ARBA" id="ARBA00023136"/>
    </source>
</evidence>
<keyword evidence="2" id="KW-1003">Cell membrane</keyword>
<keyword evidence="8" id="KW-1185">Reference proteome</keyword>
<reference evidence="7 8" key="1">
    <citation type="journal article" date="2014" name="Proc. Natl. Acad. Sci. U.S.A.">
        <title>Functional characterization of flavobacteria rhodopsins reveals a unique class of light-driven chloride pump in bacteria.</title>
        <authorList>
            <person name="Yoshizawa S."/>
            <person name="Kumagai Y."/>
            <person name="Kim H."/>
            <person name="Ogura Y."/>
            <person name="Hayashi T."/>
            <person name="Iwasaki W."/>
            <person name="DeLong E.F."/>
            <person name="Kogure K."/>
        </authorList>
    </citation>
    <scope>NUCLEOTIDE SEQUENCE [LARGE SCALE GENOMIC DNA]</scope>
    <source>
        <strain evidence="7 8">S1-08</strain>
    </source>
</reference>
<feature type="transmembrane region" description="Helical" evidence="6">
    <location>
        <begin position="14"/>
        <end position="33"/>
    </location>
</feature>
<dbReference type="HOGENOM" id="CLU_028799_3_1_10"/>
<evidence type="ECO:0000256" key="6">
    <source>
        <dbReference type="SAM" id="Phobius"/>
    </source>
</evidence>
<dbReference type="AlphaFoldDB" id="W8VVR6"/>
<evidence type="ECO:0000256" key="1">
    <source>
        <dbReference type="ARBA" id="ARBA00004651"/>
    </source>
</evidence>
<dbReference type="InterPro" id="IPR005495">
    <property type="entry name" value="LptG/LptF_permease"/>
</dbReference>
<name>W8VVR6_9FLAO</name>
<dbReference type="EMBL" id="AP014548">
    <property type="protein sequence ID" value="BAO54117.1"/>
    <property type="molecule type" value="Genomic_DNA"/>
</dbReference>
<proteinExistence type="predicted"/>
<dbReference type="PANTHER" id="PTHR33529:SF8">
    <property type="entry name" value="PERMEASE, YJGP_YJGQ FAMILY"/>
    <property type="match status" value="1"/>
</dbReference>
<dbReference type="PANTHER" id="PTHR33529">
    <property type="entry name" value="SLR0882 PROTEIN-RELATED"/>
    <property type="match status" value="1"/>
</dbReference>
<dbReference type="GO" id="GO:0043190">
    <property type="term" value="C:ATP-binding cassette (ABC) transporter complex"/>
    <property type="evidence" value="ECO:0007669"/>
    <property type="project" value="TreeGrafter"/>
</dbReference>
<feature type="transmembrane region" description="Helical" evidence="6">
    <location>
        <begin position="54"/>
        <end position="77"/>
    </location>
</feature>
<dbReference type="STRING" id="1454201.NMS_0108"/>
<organism evidence="7 8">
    <name type="scientific">Nonlabens marinus S1-08</name>
    <dbReference type="NCBI Taxonomy" id="1454201"/>
    <lineage>
        <taxon>Bacteria</taxon>
        <taxon>Pseudomonadati</taxon>
        <taxon>Bacteroidota</taxon>
        <taxon>Flavobacteriia</taxon>
        <taxon>Flavobacteriales</taxon>
        <taxon>Flavobacteriaceae</taxon>
        <taxon>Nonlabens</taxon>
    </lineage>
</organism>
<sequence>MVYLGDFTMYFTNFLFPIFLFISTMFFTSKLANNTEVIAFLSSGVSFNRFLRPYIIGATIICGLALLLSTIFVPAAASGFNEYQYKYFKKGSELETTNVFRQINDNDYVYVSNYQPSSQRGFDFTLEHFEDNVLKYKIYANRISFEDSVYVLSQYKKRIITENGEILQTQNRLDTVLDFDIDELTPTTYIAETKSYSDLNDFIALEEKRGNANMNIYYVEKYKRISIPISAFIFTIIAVAVSSVKKRGGMGVNLAIGIVIAMSYMFLDKVFGTIAEKSTFSPWIAVWTPNIFFAIVALFLLRNARR</sequence>
<dbReference type="KEGG" id="nmf:NMS_0108"/>
<evidence type="ECO:0000256" key="4">
    <source>
        <dbReference type="ARBA" id="ARBA00022989"/>
    </source>
</evidence>
<feature type="transmembrane region" description="Helical" evidence="6">
    <location>
        <begin position="225"/>
        <end position="244"/>
    </location>
</feature>
<keyword evidence="4 6" id="KW-1133">Transmembrane helix</keyword>
<dbReference type="Proteomes" id="UP000031760">
    <property type="component" value="Chromosome"/>
</dbReference>
<accession>W8VVR6</accession>
<evidence type="ECO:0000313" key="7">
    <source>
        <dbReference type="EMBL" id="BAO54117.1"/>
    </source>
</evidence>
<evidence type="ECO:0000313" key="8">
    <source>
        <dbReference type="Proteomes" id="UP000031760"/>
    </source>
</evidence>
<dbReference type="Pfam" id="PF03739">
    <property type="entry name" value="LptF_LptG"/>
    <property type="match status" value="1"/>
</dbReference>
<keyword evidence="3 6" id="KW-0812">Transmembrane</keyword>
<dbReference type="GO" id="GO:0015920">
    <property type="term" value="P:lipopolysaccharide transport"/>
    <property type="evidence" value="ECO:0007669"/>
    <property type="project" value="TreeGrafter"/>
</dbReference>
<feature type="transmembrane region" description="Helical" evidence="6">
    <location>
        <begin position="251"/>
        <end position="267"/>
    </location>
</feature>
<evidence type="ECO:0000256" key="3">
    <source>
        <dbReference type="ARBA" id="ARBA00022692"/>
    </source>
</evidence>
<feature type="transmembrane region" description="Helical" evidence="6">
    <location>
        <begin position="279"/>
        <end position="301"/>
    </location>
</feature>
<gene>
    <name evidence="7" type="ORF">NMS_0108</name>
</gene>